<evidence type="ECO:0000313" key="3">
    <source>
        <dbReference type="Proteomes" id="UP000010388"/>
    </source>
</evidence>
<dbReference type="OrthoDB" id="565205at2"/>
<gene>
    <name evidence="2" type="ordered locus">Cyagr_1410</name>
</gene>
<keyword evidence="1" id="KW-0472">Membrane</keyword>
<sequence>MSLRGNVEKVFAAIAMPTLHRHRAREQGFVLPLAMGASMVLLLGSLSAHTVSLQARMQGIREQQQRRAEDRLASAGQQLLAELHRSHPCLLALPLEHWDVHGLVCAPAPAIAALRQGQALGASYRLIDWRPQLQPAELLIELAAAGNEPTRQGAFAVQLAPAQPPTQPQPQITDVRLVGLRGVAP</sequence>
<accession>K9P6I0</accession>
<feature type="transmembrane region" description="Helical" evidence="1">
    <location>
        <begin position="29"/>
        <end position="51"/>
    </location>
</feature>
<keyword evidence="1" id="KW-0812">Transmembrane</keyword>
<dbReference type="KEGG" id="cgc:Cyagr_1410"/>
<keyword evidence="1" id="KW-1133">Transmembrane helix</keyword>
<dbReference type="AlphaFoldDB" id="K9P6I0"/>
<dbReference type="Proteomes" id="UP000010388">
    <property type="component" value="Chromosome"/>
</dbReference>
<evidence type="ECO:0000313" key="2">
    <source>
        <dbReference type="EMBL" id="AFY28578.1"/>
    </source>
</evidence>
<dbReference type="eggNOG" id="ENOG50321S6">
    <property type="taxonomic scope" value="Bacteria"/>
</dbReference>
<evidence type="ECO:0000256" key="1">
    <source>
        <dbReference type="SAM" id="Phobius"/>
    </source>
</evidence>
<reference evidence="3" key="1">
    <citation type="journal article" date="2013" name="Proc. Natl. Acad. Sci. U.S.A.">
        <title>Improving the coverage of the cyanobacterial phylum using diversity-driven genome sequencing.</title>
        <authorList>
            <person name="Shih P.M."/>
            <person name="Wu D."/>
            <person name="Latifi A."/>
            <person name="Axen S.D."/>
            <person name="Fewer D.P."/>
            <person name="Talla E."/>
            <person name="Calteau A."/>
            <person name="Cai F."/>
            <person name="Tandeau de Marsac N."/>
            <person name="Rippka R."/>
            <person name="Herdman M."/>
            <person name="Sivonen K."/>
            <person name="Coursin T."/>
            <person name="Laurent T."/>
            <person name="Goodwin L."/>
            <person name="Nolan M."/>
            <person name="Davenport K.W."/>
            <person name="Han C.S."/>
            <person name="Rubin E.M."/>
            <person name="Eisen J.A."/>
            <person name="Woyke T."/>
            <person name="Gugger M."/>
            <person name="Kerfeld C.A."/>
        </authorList>
    </citation>
    <scope>NUCLEOTIDE SEQUENCE [LARGE SCALE GENOMIC DNA]</scope>
    <source>
        <strain evidence="3">ATCC 27147 / PCC 6307</strain>
    </source>
</reference>
<organism evidence="2 3">
    <name type="scientific">Cyanobium gracile (strain ATCC 27147 / PCC 6307)</name>
    <dbReference type="NCBI Taxonomy" id="292564"/>
    <lineage>
        <taxon>Bacteria</taxon>
        <taxon>Bacillati</taxon>
        <taxon>Cyanobacteriota</taxon>
        <taxon>Cyanophyceae</taxon>
        <taxon>Synechococcales</taxon>
        <taxon>Prochlorococcaceae</taxon>
        <taxon>Cyanobium</taxon>
    </lineage>
</organism>
<proteinExistence type="predicted"/>
<name>K9P6I0_CYAGP</name>
<protein>
    <submittedName>
        <fullName evidence="2">Uncharacterized protein</fullName>
    </submittedName>
</protein>
<dbReference type="EMBL" id="CP003495">
    <property type="protein sequence ID" value="AFY28578.1"/>
    <property type="molecule type" value="Genomic_DNA"/>
</dbReference>
<dbReference type="HOGENOM" id="CLU_120520_0_0_3"/>